<dbReference type="OrthoDB" id="3800936at2759"/>
<protein>
    <submittedName>
        <fullName evidence="1">Uncharacterized protein</fullName>
    </submittedName>
</protein>
<name>A0A3L8SJ54_CHLGU</name>
<dbReference type="AlphaFoldDB" id="A0A3L8SJ54"/>
<keyword evidence="2" id="KW-1185">Reference proteome</keyword>
<dbReference type="Pfam" id="PF14709">
    <property type="entry name" value="DND1_DSRM"/>
    <property type="match status" value="1"/>
</dbReference>
<reference evidence="1 2" key="1">
    <citation type="journal article" date="2018" name="Proc. R. Soc. B">
        <title>A non-coding region near Follistatin controls head colour polymorphism in the Gouldian finch.</title>
        <authorList>
            <person name="Toomey M.B."/>
            <person name="Marques C.I."/>
            <person name="Andrade P."/>
            <person name="Araujo P.M."/>
            <person name="Sabatino S."/>
            <person name="Gazda M.A."/>
            <person name="Afonso S."/>
            <person name="Lopes R.J."/>
            <person name="Corbo J.C."/>
            <person name="Carneiro M."/>
        </authorList>
    </citation>
    <scope>NUCLEOTIDE SEQUENCE [LARGE SCALE GENOMIC DNA]</scope>
    <source>
        <strain evidence="1">Red01</strain>
        <tissue evidence="1">Muscle</tissue>
    </source>
</reference>
<gene>
    <name evidence="1" type="ORF">DV515_00006999</name>
</gene>
<accession>A0A3L8SJ54</accession>
<evidence type="ECO:0000313" key="2">
    <source>
        <dbReference type="Proteomes" id="UP000276834"/>
    </source>
</evidence>
<evidence type="ECO:0000313" key="1">
    <source>
        <dbReference type="EMBL" id="RLW02952.1"/>
    </source>
</evidence>
<comment type="caution">
    <text evidence="1">The sequence shown here is derived from an EMBL/GenBank/DDBJ whole genome shotgun (WGS) entry which is preliminary data.</text>
</comment>
<organism evidence="1 2">
    <name type="scientific">Chloebia gouldiae</name>
    <name type="common">Gouldian finch</name>
    <name type="synonym">Erythrura gouldiae</name>
    <dbReference type="NCBI Taxonomy" id="44316"/>
    <lineage>
        <taxon>Eukaryota</taxon>
        <taxon>Metazoa</taxon>
        <taxon>Chordata</taxon>
        <taxon>Craniata</taxon>
        <taxon>Vertebrata</taxon>
        <taxon>Euteleostomi</taxon>
        <taxon>Archelosauria</taxon>
        <taxon>Archosauria</taxon>
        <taxon>Dinosauria</taxon>
        <taxon>Saurischia</taxon>
        <taxon>Theropoda</taxon>
        <taxon>Coelurosauria</taxon>
        <taxon>Aves</taxon>
        <taxon>Neognathae</taxon>
        <taxon>Neoaves</taxon>
        <taxon>Telluraves</taxon>
        <taxon>Australaves</taxon>
        <taxon>Passeriformes</taxon>
        <taxon>Passeroidea</taxon>
        <taxon>Passeridae</taxon>
        <taxon>Chloebia</taxon>
    </lineage>
</organism>
<dbReference type="EMBL" id="QUSF01000017">
    <property type="protein sequence ID" value="RLW02952.1"/>
    <property type="molecule type" value="Genomic_DNA"/>
</dbReference>
<sequence length="158" mass="17687">MRVDWLDPQLKQKLQFCKEEPSSSCVQGGESPAAPLTLTLQNVLEWLDMLCWNHHLWTPLFMTKCVQVNPSGWQQLWYQVVIPGSRVPINGFIWVSPDKQDKSKHEKAKVVAALHLLQVLGESLQSQRLPFLKSGRVCWEGGAVALVGQGGTQAGWQG</sequence>
<dbReference type="Proteomes" id="UP000276834">
    <property type="component" value="Unassembled WGS sequence"/>
</dbReference>
<proteinExistence type="predicted"/>